<evidence type="ECO:0000313" key="1">
    <source>
        <dbReference type="EMBL" id="EFN60868.1"/>
    </source>
</evidence>
<reference evidence="1 2" key="1">
    <citation type="journal article" date="2010" name="Science">
        <title>Genomic comparison of the ants Camponotus floridanus and Harpegnathos saltator.</title>
        <authorList>
            <person name="Bonasio R."/>
            <person name="Zhang G."/>
            <person name="Ye C."/>
            <person name="Mutti N.S."/>
            <person name="Fang X."/>
            <person name="Qin N."/>
            <person name="Donahue G."/>
            <person name="Yang P."/>
            <person name="Li Q."/>
            <person name="Li C."/>
            <person name="Zhang P."/>
            <person name="Huang Z."/>
            <person name="Berger S.L."/>
            <person name="Reinberg D."/>
            <person name="Wang J."/>
            <person name="Liebig J."/>
        </authorList>
    </citation>
    <scope>NUCLEOTIDE SEQUENCE [LARGE SCALE GENOMIC DNA]</scope>
    <source>
        <strain evidence="2">C129</strain>
    </source>
</reference>
<dbReference type="EMBL" id="GL444493">
    <property type="protein sequence ID" value="EFN60868.1"/>
    <property type="molecule type" value="Genomic_DNA"/>
</dbReference>
<accession>E2B0B6</accession>
<name>E2B0B6_CAMFO</name>
<organism evidence="2">
    <name type="scientific">Camponotus floridanus</name>
    <name type="common">Florida carpenter ant</name>
    <dbReference type="NCBI Taxonomy" id="104421"/>
    <lineage>
        <taxon>Eukaryota</taxon>
        <taxon>Metazoa</taxon>
        <taxon>Ecdysozoa</taxon>
        <taxon>Arthropoda</taxon>
        <taxon>Hexapoda</taxon>
        <taxon>Insecta</taxon>
        <taxon>Pterygota</taxon>
        <taxon>Neoptera</taxon>
        <taxon>Endopterygota</taxon>
        <taxon>Hymenoptera</taxon>
        <taxon>Apocrita</taxon>
        <taxon>Aculeata</taxon>
        <taxon>Formicoidea</taxon>
        <taxon>Formicidae</taxon>
        <taxon>Formicinae</taxon>
        <taxon>Camponotus</taxon>
    </lineage>
</organism>
<dbReference type="Proteomes" id="UP000000311">
    <property type="component" value="Unassembled WGS sequence"/>
</dbReference>
<proteinExistence type="predicted"/>
<dbReference type="InParanoid" id="E2B0B6"/>
<feature type="non-terminal residue" evidence="1">
    <location>
        <position position="120"/>
    </location>
</feature>
<evidence type="ECO:0000313" key="2">
    <source>
        <dbReference type="Proteomes" id="UP000000311"/>
    </source>
</evidence>
<dbReference type="OMA" id="NIKHRTI"/>
<keyword evidence="2" id="KW-1185">Reference proteome</keyword>
<gene>
    <name evidence="1" type="ORF">EAG_16012</name>
</gene>
<evidence type="ECO:0008006" key="3">
    <source>
        <dbReference type="Google" id="ProtNLM"/>
    </source>
</evidence>
<protein>
    <recommendedName>
        <fullName evidence="3">Nucleic-acid-binding protein from transposon X-element</fullName>
    </recommendedName>
</protein>
<dbReference type="AlphaFoldDB" id="E2B0B6"/>
<feature type="non-terminal residue" evidence="1">
    <location>
        <position position="1"/>
    </location>
</feature>
<sequence>PPIYISDVLYIKSVVKTLDAVAKGEYSFKILGKNQVKVQPTAPENYTKIVKTLTSKKTEFYTYLKQEKSFRVVIRNIHHTVDIAELTEEIIKKEYIVIGIHNIKHRTIKTPLSMFYVNLK</sequence>